<evidence type="ECO:0000256" key="6">
    <source>
        <dbReference type="ARBA" id="ARBA00022741"/>
    </source>
</evidence>
<dbReference type="PANTHER" id="PTHR45690:SF13">
    <property type="entry name" value="NACHT, LRR AND PYD DOMAINS-CONTAINING PROTEIN 9"/>
    <property type="match status" value="1"/>
</dbReference>
<dbReference type="GO" id="GO:0045087">
    <property type="term" value="P:innate immune response"/>
    <property type="evidence" value="ECO:0007669"/>
    <property type="project" value="UniProtKB-KW"/>
</dbReference>
<evidence type="ECO:0000256" key="8">
    <source>
        <dbReference type="ARBA" id="ARBA00022859"/>
    </source>
</evidence>
<dbReference type="OMA" id="LKHPHCA"/>
<dbReference type="Ensembl" id="ENSNGAT00000024988.1">
    <property type="protein sequence ID" value="ENSNGAP00000019327.1"/>
    <property type="gene ID" value="ENSNGAG00000019176.1"/>
</dbReference>
<dbReference type="InterPro" id="IPR041075">
    <property type="entry name" value="NOD1/2_WH"/>
</dbReference>
<dbReference type="InterPro" id="IPR011029">
    <property type="entry name" value="DEATH-like_dom_sf"/>
</dbReference>
<keyword evidence="4" id="KW-0433">Leucine-rich repeat</keyword>
<dbReference type="FunFam" id="3.40.50.300:FF:000442">
    <property type="entry name" value="NACHT, LRR and PYD domains-containing protein 3"/>
    <property type="match status" value="1"/>
</dbReference>
<dbReference type="Proteomes" id="UP000694381">
    <property type="component" value="Unassembled WGS sequence"/>
</dbReference>
<dbReference type="GeneTree" id="ENSGT00940000163218"/>
<dbReference type="InterPro" id="IPR041267">
    <property type="entry name" value="NLRP_HD2"/>
</dbReference>
<keyword evidence="3" id="KW-0399">Innate immunity</keyword>
<keyword evidence="13" id="KW-1185">Reference proteome</keyword>
<evidence type="ECO:0000256" key="7">
    <source>
        <dbReference type="ARBA" id="ARBA00022840"/>
    </source>
</evidence>
<dbReference type="CDD" id="cd08320">
    <property type="entry name" value="Pyrin_NALPs"/>
    <property type="match status" value="1"/>
</dbReference>
<keyword evidence="6" id="KW-0547">Nucleotide-binding</keyword>
<dbReference type="Gene3D" id="3.80.10.10">
    <property type="entry name" value="Ribonuclease Inhibitor"/>
    <property type="match status" value="1"/>
</dbReference>
<evidence type="ECO:0000313" key="12">
    <source>
        <dbReference type="Ensembl" id="ENSNGAP00000019327.1"/>
    </source>
</evidence>
<organism evidence="12 13">
    <name type="scientific">Nannospalax galili</name>
    <name type="common">Northern Israeli blind subterranean mole rat</name>
    <name type="synonym">Spalax galili</name>
    <dbReference type="NCBI Taxonomy" id="1026970"/>
    <lineage>
        <taxon>Eukaryota</taxon>
        <taxon>Metazoa</taxon>
        <taxon>Chordata</taxon>
        <taxon>Craniata</taxon>
        <taxon>Vertebrata</taxon>
        <taxon>Euteleostomi</taxon>
        <taxon>Mammalia</taxon>
        <taxon>Eutheria</taxon>
        <taxon>Euarchontoglires</taxon>
        <taxon>Glires</taxon>
        <taxon>Rodentia</taxon>
        <taxon>Myomorpha</taxon>
        <taxon>Muroidea</taxon>
        <taxon>Spalacidae</taxon>
        <taxon>Spalacinae</taxon>
        <taxon>Nannospalax</taxon>
    </lineage>
</organism>
<evidence type="ECO:0000256" key="5">
    <source>
        <dbReference type="ARBA" id="ARBA00022737"/>
    </source>
</evidence>
<dbReference type="GO" id="GO:0006954">
    <property type="term" value="P:inflammatory response"/>
    <property type="evidence" value="ECO:0007669"/>
    <property type="project" value="UniProtKB-KW"/>
</dbReference>
<reference evidence="12" key="1">
    <citation type="submission" date="2025-08" db="UniProtKB">
        <authorList>
            <consortium name="Ensembl"/>
        </authorList>
    </citation>
    <scope>IDENTIFICATION</scope>
</reference>
<dbReference type="Pfam" id="PF02758">
    <property type="entry name" value="PYRIN"/>
    <property type="match status" value="1"/>
</dbReference>
<sequence length="941" mass="108046">MAESDFSPYDWVHYLKELKDEEFLKFKELLREEPEKFQLQPISWSKLQKASKDELAELLDEHYPGQQAWEMIRGLFLQLNRKDLCTKVQEQMASKPNKYKQHMKKKFQLIWDNEGCRQIPESFYKQIIKAEYEALKDAFSEPGAITMVVEGPEGQGRTAFLRKVMLDWAEGNLWKDRFTFVFFIYVYELNSMSETSLVELISREWPGSLEMINDIFSKPERILFILDGFDGLKFDLEVRTNLCDDWRQRQPIQIVLSSLLQKRMLPDSSLILELGKQSLPKIYYLLQFPRSIFMTGLPKELTEPYFQHFFCSKDKGSEAFRYLKTDISPFLELCRNLRMCWMACSCLKWQYDRGDKYKIVADTDSSTYTSFVVSSFKSRTANCPSKQNRDRLRKLCTLAAEGMWHRTFVFSTGDLRKIGITESDEAMWLGMRFLLKRGNCFVFHNHTLQAYFAALFYFLRQTKDKPNPAIGSLPELLREVYVHFQTHWLQIGMFLFGISTERSITLLQQSIGFLPSKEIRQEVIKYLKSLGQHKHIDKVIRSKDLLPTLLEVQEGRFETQVMDLFEELTTNVFDSETLLEASNCLDHCNKIRKLHLCVHNNGVCYLHCRAHIHFWGKLCSVFSKNFQALELDSCNFNETSFKILCEALSSPVCKLQSLTCSFMSDIGNGSLLFQTIAKNSCLKYLNLYGTKLSCHSVGSLCQVLQDPSCKVEDLLLGKCSITSPSCRAIASVVLCNKVKRLSLVENPVKNKGVRLLCEALKQPTCALETLLLSYCCLTFVACGHIYEALLSNKSLSLLDLASNHLEDNGIISLCEALKSPNCPLQALWLSGCSLTLECCEDLSAVLVCNKRLKTLKLGNNYLVDAGVQLLFEALRNPNCKLQSLGIDMCYLSNDCCEDLVSTLTTCKTLKSLNLAWITLDHDRLVMLCEALLHKSCTLKVL</sequence>
<evidence type="ECO:0000259" key="10">
    <source>
        <dbReference type="PROSITE" id="PS50824"/>
    </source>
</evidence>
<dbReference type="PROSITE" id="PS50824">
    <property type="entry name" value="DAPIN"/>
    <property type="match status" value="1"/>
</dbReference>
<protein>
    <submittedName>
        <fullName evidence="12">NACHT, LRR and PYD domains-containing protein 9B</fullName>
    </submittedName>
</protein>
<keyword evidence="8" id="KW-0391">Immunity</keyword>
<dbReference type="InterPro" id="IPR007111">
    <property type="entry name" value="NACHT_NTPase"/>
</dbReference>
<keyword evidence="7" id="KW-0067">ATP-binding</keyword>
<keyword evidence="9" id="KW-0395">Inflammatory response</keyword>
<evidence type="ECO:0000256" key="1">
    <source>
        <dbReference type="ARBA" id="ARBA00004496"/>
    </source>
</evidence>
<dbReference type="GO" id="GO:0061702">
    <property type="term" value="C:canonical inflammasome complex"/>
    <property type="evidence" value="ECO:0007669"/>
    <property type="project" value="TreeGrafter"/>
</dbReference>
<proteinExistence type="predicted"/>
<dbReference type="InterPro" id="IPR050637">
    <property type="entry name" value="NLRP_innate_immun_reg"/>
</dbReference>
<dbReference type="GO" id="GO:0050727">
    <property type="term" value="P:regulation of inflammatory response"/>
    <property type="evidence" value="ECO:0007669"/>
    <property type="project" value="TreeGrafter"/>
</dbReference>
<accession>A0A8C6RK83</accession>
<keyword evidence="5" id="KW-0677">Repeat</keyword>
<dbReference type="Gene3D" id="3.40.50.300">
    <property type="entry name" value="P-loop containing nucleotide triphosphate hydrolases"/>
    <property type="match status" value="1"/>
</dbReference>
<gene>
    <name evidence="12" type="primary">LOC103744842</name>
</gene>
<dbReference type="InterPro" id="IPR027417">
    <property type="entry name" value="P-loop_NTPase"/>
</dbReference>
<dbReference type="Pfam" id="PF17776">
    <property type="entry name" value="NLRC4_HD2"/>
    <property type="match status" value="1"/>
</dbReference>
<dbReference type="PANTHER" id="PTHR45690">
    <property type="entry name" value="NACHT, LRR AND PYD DOMAINS-CONTAINING PROTEIN 12"/>
    <property type="match status" value="1"/>
</dbReference>
<name>A0A8C6RK83_NANGA</name>
<dbReference type="AlphaFoldDB" id="A0A8C6RK83"/>
<dbReference type="InterPro" id="IPR032675">
    <property type="entry name" value="LRR_dom_sf"/>
</dbReference>
<dbReference type="SMART" id="SM00368">
    <property type="entry name" value="LRR_RI"/>
    <property type="match status" value="7"/>
</dbReference>
<evidence type="ECO:0000256" key="2">
    <source>
        <dbReference type="ARBA" id="ARBA00022490"/>
    </source>
</evidence>
<dbReference type="SUPFAM" id="SSF52047">
    <property type="entry name" value="RNI-like"/>
    <property type="match status" value="1"/>
</dbReference>
<evidence type="ECO:0000256" key="3">
    <source>
        <dbReference type="ARBA" id="ARBA00022588"/>
    </source>
</evidence>
<dbReference type="Pfam" id="PF05729">
    <property type="entry name" value="NACHT"/>
    <property type="match status" value="1"/>
</dbReference>
<feature type="domain" description="Pyrin" evidence="10">
    <location>
        <begin position="1"/>
        <end position="94"/>
    </location>
</feature>
<dbReference type="InterPro" id="IPR004020">
    <property type="entry name" value="DAPIN"/>
</dbReference>
<dbReference type="Pfam" id="PF17779">
    <property type="entry name" value="WHD_NOD2"/>
    <property type="match status" value="1"/>
</dbReference>
<dbReference type="SUPFAM" id="SSF47986">
    <property type="entry name" value="DEATH domain"/>
    <property type="match status" value="1"/>
</dbReference>
<dbReference type="SMART" id="SM01289">
    <property type="entry name" value="PYRIN"/>
    <property type="match status" value="1"/>
</dbReference>
<dbReference type="GO" id="GO:0005524">
    <property type="term" value="F:ATP binding"/>
    <property type="evidence" value="ECO:0007669"/>
    <property type="project" value="UniProtKB-KW"/>
</dbReference>
<evidence type="ECO:0000313" key="13">
    <source>
        <dbReference type="Proteomes" id="UP000694381"/>
    </source>
</evidence>
<evidence type="ECO:0000256" key="4">
    <source>
        <dbReference type="ARBA" id="ARBA00022614"/>
    </source>
</evidence>
<keyword evidence="2" id="KW-0963">Cytoplasm</keyword>
<dbReference type="PROSITE" id="PS50837">
    <property type="entry name" value="NACHT"/>
    <property type="match status" value="1"/>
</dbReference>
<reference evidence="12" key="2">
    <citation type="submission" date="2025-09" db="UniProtKB">
        <authorList>
            <consortium name="Ensembl"/>
        </authorList>
    </citation>
    <scope>IDENTIFICATION</scope>
</reference>
<evidence type="ECO:0000256" key="9">
    <source>
        <dbReference type="ARBA" id="ARBA00023198"/>
    </source>
</evidence>
<evidence type="ECO:0000259" key="11">
    <source>
        <dbReference type="PROSITE" id="PS50837"/>
    </source>
</evidence>
<feature type="domain" description="NACHT" evidence="11">
    <location>
        <begin position="145"/>
        <end position="272"/>
    </location>
</feature>
<comment type="subcellular location">
    <subcellularLocation>
        <location evidence="1">Cytoplasm</location>
    </subcellularLocation>
</comment>